<dbReference type="AlphaFoldDB" id="A0A6H0SEE3"/>
<name>A0A6H0SEE3_9MICC</name>
<keyword evidence="2" id="KW-0732">Signal</keyword>
<evidence type="ECO:0000313" key="3">
    <source>
        <dbReference type="EMBL" id="QIV85758.1"/>
    </source>
</evidence>
<evidence type="ECO:0000256" key="2">
    <source>
        <dbReference type="SAM" id="SignalP"/>
    </source>
</evidence>
<accession>A0A6H0SEE3</accession>
<proteinExistence type="predicted"/>
<feature type="transmembrane region" description="Helical" evidence="1">
    <location>
        <begin position="267"/>
        <end position="288"/>
    </location>
</feature>
<organism evidence="3 4">
    <name type="scientific">Glutamicibacter mishrai</name>
    <dbReference type="NCBI Taxonomy" id="1775880"/>
    <lineage>
        <taxon>Bacteria</taxon>
        <taxon>Bacillati</taxon>
        <taxon>Actinomycetota</taxon>
        <taxon>Actinomycetes</taxon>
        <taxon>Micrococcales</taxon>
        <taxon>Micrococcaceae</taxon>
        <taxon>Glutamicibacter</taxon>
    </lineage>
</organism>
<reference evidence="3 4" key="1">
    <citation type="submission" date="2018-09" db="EMBL/GenBank/DDBJ databases">
        <title>Glutamicibacter mishrai S5-52T (LMG 29155T = KCTC 39846T).</title>
        <authorList>
            <person name="Das S.K."/>
        </authorList>
    </citation>
    <scope>NUCLEOTIDE SEQUENCE [LARGE SCALE GENOMIC DNA]</scope>
    <source>
        <strain evidence="3 4">S5-52</strain>
    </source>
</reference>
<protein>
    <submittedName>
        <fullName evidence="3">Uncharacterized protein</fullName>
    </submittedName>
</protein>
<evidence type="ECO:0000313" key="4">
    <source>
        <dbReference type="Proteomes" id="UP000502331"/>
    </source>
</evidence>
<dbReference type="Proteomes" id="UP000502331">
    <property type="component" value="Chromosome"/>
</dbReference>
<feature type="chain" id="PRO_5026098333" evidence="2">
    <location>
        <begin position="24"/>
        <end position="306"/>
    </location>
</feature>
<evidence type="ECO:0000256" key="1">
    <source>
        <dbReference type="SAM" id="Phobius"/>
    </source>
</evidence>
<feature type="transmembrane region" description="Helical" evidence="1">
    <location>
        <begin position="220"/>
        <end position="239"/>
    </location>
</feature>
<sequence length="306" mass="32805">MLSTICLVASVIAAPISISAAWAAGHLTDTDGFVKTMSPLAQDQELQELVSEQVAQSVSDHLRIEERLDEVTGTGWLSSLIPTEEIATKANQAIENSALRVVQSENFASLWQTALRTSHQSTDRIFTGQSSASLDQAGNLTFKLDDVVAEISKSLTGLGIPDLPATGNFEWNMKLIQSDALPTVQKAYLLVDRVGPWALYLNAAVLIAGVLLGPRHLSKALLWVALVSGLSFIASKTLIPDYIQERMLSNIDSEVARAIFDQMSSGLATSLTVTAVAAGLLGAASIPLSRKWALHQRRSTARASLL</sequence>
<feature type="transmembrane region" description="Helical" evidence="1">
    <location>
        <begin position="194"/>
        <end position="213"/>
    </location>
</feature>
<dbReference type="EMBL" id="CP032549">
    <property type="protein sequence ID" value="QIV85758.1"/>
    <property type="molecule type" value="Genomic_DNA"/>
</dbReference>
<keyword evidence="1" id="KW-0472">Membrane</keyword>
<feature type="signal peptide" evidence="2">
    <location>
        <begin position="1"/>
        <end position="23"/>
    </location>
</feature>
<keyword evidence="1" id="KW-1133">Transmembrane helix</keyword>
<keyword evidence="4" id="KW-1185">Reference proteome</keyword>
<gene>
    <name evidence="3" type="ORF">D3791_00640</name>
</gene>
<keyword evidence="1" id="KW-0812">Transmembrane</keyword>